<feature type="non-terminal residue" evidence="2">
    <location>
        <position position="1"/>
    </location>
</feature>
<sequence length="414" mass="48305">RRKEMRDENNRLDHMKQDQTMLVINRFSERKKVFAKRKKTGKSRAKRLNRDGDAIKSMEDFVELEKLKMEKNGAKDVVYYESKRPKVIIFTKDTPRAYNETSMSYITYELFDKLGLMNFDLDKYERRITTDVKVDIHGYVFAMDFVIDEYEDPTYPPHDKDVDWLLKEIMNDYKEVEEGKVDFERIEIGKDEDVVILFDEPNDFFLAGASKIEDLEELSANICMMARIQKADIDSEDGPSYDSAFISEFLEASTSTVTPTNTSKLSSPPLKMAKSSKILIYFQNLEYEVTRLHALLDAKTASKRIAFTNCEDTVLSIFYDEVKQILDYLHAIFNVMQKEFPKDVQVMMNSFESMESELDETLKQNGILNDQLLEATLNHHIEKCVLMCSNLKNDNLNDEIRKLRGNLKISKRIC</sequence>
<reference evidence="2" key="1">
    <citation type="journal article" date="2019" name="Sci. Rep.">
        <title>Draft genome of Tanacetum cinerariifolium, the natural source of mosquito coil.</title>
        <authorList>
            <person name="Yamashiro T."/>
            <person name="Shiraishi A."/>
            <person name="Satake H."/>
            <person name="Nakayama K."/>
        </authorList>
    </citation>
    <scope>NUCLEOTIDE SEQUENCE</scope>
</reference>
<feature type="coiled-coil region" evidence="1">
    <location>
        <begin position="386"/>
        <end position="413"/>
    </location>
</feature>
<dbReference type="EMBL" id="BKCJ010000529">
    <property type="protein sequence ID" value="GEU34019.1"/>
    <property type="molecule type" value="Genomic_DNA"/>
</dbReference>
<name>A0A6L2JB01_TANCI</name>
<comment type="caution">
    <text evidence="2">The sequence shown here is derived from an EMBL/GenBank/DDBJ whole genome shotgun (WGS) entry which is preliminary data.</text>
</comment>
<dbReference type="AlphaFoldDB" id="A0A6L2JB01"/>
<protein>
    <submittedName>
        <fullName evidence="2">Uncharacterized protein</fullName>
    </submittedName>
</protein>
<evidence type="ECO:0000256" key="1">
    <source>
        <dbReference type="SAM" id="Coils"/>
    </source>
</evidence>
<keyword evidence="1" id="KW-0175">Coiled coil</keyword>
<gene>
    <name evidence="2" type="ORF">Tci_005997</name>
</gene>
<proteinExistence type="predicted"/>
<organism evidence="2">
    <name type="scientific">Tanacetum cinerariifolium</name>
    <name type="common">Dalmatian daisy</name>
    <name type="synonym">Chrysanthemum cinerariifolium</name>
    <dbReference type="NCBI Taxonomy" id="118510"/>
    <lineage>
        <taxon>Eukaryota</taxon>
        <taxon>Viridiplantae</taxon>
        <taxon>Streptophyta</taxon>
        <taxon>Embryophyta</taxon>
        <taxon>Tracheophyta</taxon>
        <taxon>Spermatophyta</taxon>
        <taxon>Magnoliopsida</taxon>
        <taxon>eudicotyledons</taxon>
        <taxon>Gunneridae</taxon>
        <taxon>Pentapetalae</taxon>
        <taxon>asterids</taxon>
        <taxon>campanulids</taxon>
        <taxon>Asterales</taxon>
        <taxon>Asteraceae</taxon>
        <taxon>Asteroideae</taxon>
        <taxon>Anthemideae</taxon>
        <taxon>Anthemidinae</taxon>
        <taxon>Tanacetum</taxon>
    </lineage>
</organism>
<evidence type="ECO:0000313" key="2">
    <source>
        <dbReference type="EMBL" id="GEU34019.1"/>
    </source>
</evidence>
<accession>A0A6L2JB01</accession>